<keyword evidence="2" id="KW-0812">Transmembrane</keyword>
<feature type="chain" id="PRO_5039053028" evidence="3">
    <location>
        <begin position="21"/>
        <end position="383"/>
    </location>
</feature>
<dbReference type="Pfam" id="PF12849">
    <property type="entry name" value="PBP_like_2"/>
    <property type="match status" value="1"/>
</dbReference>
<reference evidence="5" key="1">
    <citation type="submission" date="2021-05" db="EMBL/GenBank/DDBJ databases">
        <authorList>
            <person name="Pietrasiak N."/>
            <person name="Ward R."/>
            <person name="Stajich J.E."/>
            <person name="Kurbessoian T."/>
        </authorList>
    </citation>
    <scope>NUCLEOTIDE SEQUENCE</scope>
    <source>
        <strain evidence="5">HA4357-MV3</strain>
    </source>
</reference>
<dbReference type="Gene3D" id="3.40.190.10">
    <property type="entry name" value="Periplasmic binding protein-like II"/>
    <property type="match status" value="2"/>
</dbReference>
<dbReference type="AlphaFoldDB" id="A0A9E3H426"/>
<evidence type="ECO:0000256" key="3">
    <source>
        <dbReference type="SAM" id="SignalP"/>
    </source>
</evidence>
<evidence type="ECO:0000256" key="2">
    <source>
        <dbReference type="SAM" id="Phobius"/>
    </source>
</evidence>
<dbReference type="PANTHER" id="PTHR30570">
    <property type="entry name" value="PERIPLASMIC PHOSPHATE BINDING COMPONENT OF PHOSPHATE ABC TRANSPORTER"/>
    <property type="match status" value="1"/>
</dbReference>
<dbReference type="PANTHER" id="PTHR30570:SF1">
    <property type="entry name" value="PHOSPHATE-BINDING PROTEIN PSTS"/>
    <property type="match status" value="1"/>
</dbReference>
<protein>
    <submittedName>
        <fullName evidence="5">Substrate-binding domain-containing protein</fullName>
    </submittedName>
</protein>
<evidence type="ECO:0000313" key="5">
    <source>
        <dbReference type="EMBL" id="MBW4430729.1"/>
    </source>
</evidence>
<keyword evidence="1 3" id="KW-0732">Signal</keyword>
<feature type="domain" description="PBP" evidence="4">
    <location>
        <begin position="134"/>
        <end position="360"/>
    </location>
</feature>
<feature type="transmembrane region" description="Helical" evidence="2">
    <location>
        <begin position="54"/>
        <end position="75"/>
    </location>
</feature>
<proteinExistence type="predicted"/>
<sequence length="383" mass="41998">MNTNKSNAKGNLICSRCSHANPLDATHCQKCNKFLVIASIPTNDRANKSKLPPYVTWLGLALILLPFSVGGYFFWQQVKSLTNSNSLNSPLGNSSSDIRLYNSFKKVPNVPTGIFNYGGAVLFASITASGTHEAMTRTHPHFRLVYTEPRFGKPGNSQSLTMLLNGELSFAQIALPLTDTEYSKAKERGFSLEQVPVAIDAIVVFTHPDVYVPGISVIQLQDIYKGKITNWKQVGGPDLPIVPFARPKVATLLHVLLGPEVDKVSPNVQYIRDYTECVRKVSSTPGGISFGGSGPILGQKSIRIIALAKGNSQKYVQPFIDNGKQINTAAIQDGTYPISRRLFIAIRRDGRIDEQAGVAYTNMLLSKEGQQFIERSGFVPLLR</sequence>
<evidence type="ECO:0000313" key="6">
    <source>
        <dbReference type="Proteomes" id="UP000813215"/>
    </source>
</evidence>
<keyword evidence="2" id="KW-0472">Membrane</keyword>
<feature type="signal peptide" evidence="3">
    <location>
        <begin position="1"/>
        <end position="20"/>
    </location>
</feature>
<evidence type="ECO:0000256" key="1">
    <source>
        <dbReference type="ARBA" id="ARBA00022729"/>
    </source>
</evidence>
<dbReference type="SUPFAM" id="SSF53850">
    <property type="entry name" value="Periplasmic binding protein-like II"/>
    <property type="match status" value="1"/>
</dbReference>
<keyword evidence="2" id="KW-1133">Transmembrane helix</keyword>
<gene>
    <name evidence="5" type="ORF">KME28_02975</name>
</gene>
<comment type="caution">
    <text evidence="5">The sequence shown here is derived from an EMBL/GenBank/DDBJ whole genome shotgun (WGS) entry which is preliminary data.</text>
</comment>
<dbReference type="InterPro" id="IPR050811">
    <property type="entry name" value="Phosphate_ABC_transporter"/>
</dbReference>
<organism evidence="5 6">
    <name type="scientific">Pelatocladus maniniholoensis HA4357-MV3</name>
    <dbReference type="NCBI Taxonomy" id="1117104"/>
    <lineage>
        <taxon>Bacteria</taxon>
        <taxon>Bacillati</taxon>
        <taxon>Cyanobacteriota</taxon>
        <taxon>Cyanophyceae</taxon>
        <taxon>Nostocales</taxon>
        <taxon>Nostocaceae</taxon>
        <taxon>Pelatocladus</taxon>
    </lineage>
</organism>
<evidence type="ECO:0000259" key="4">
    <source>
        <dbReference type="Pfam" id="PF12849"/>
    </source>
</evidence>
<dbReference type="Proteomes" id="UP000813215">
    <property type="component" value="Unassembled WGS sequence"/>
</dbReference>
<name>A0A9E3H426_9NOST</name>
<reference evidence="5" key="2">
    <citation type="journal article" date="2022" name="Microbiol. Resour. Announc.">
        <title>Metagenome Sequencing to Explore Phylogenomics of Terrestrial Cyanobacteria.</title>
        <authorList>
            <person name="Ward R.D."/>
            <person name="Stajich J.E."/>
            <person name="Johansen J.R."/>
            <person name="Huntemann M."/>
            <person name="Clum A."/>
            <person name="Foster B."/>
            <person name="Foster B."/>
            <person name="Roux S."/>
            <person name="Palaniappan K."/>
            <person name="Varghese N."/>
            <person name="Mukherjee S."/>
            <person name="Reddy T.B.K."/>
            <person name="Daum C."/>
            <person name="Copeland A."/>
            <person name="Chen I.A."/>
            <person name="Ivanova N.N."/>
            <person name="Kyrpides N.C."/>
            <person name="Shapiro N."/>
            <person name="Eloe-Fadrosh E.A."/>
            <person name="Pietrasiak N."/>
        </authorList>
    </citation>
    <scope>NUCLEOTIDE SEQUENCE</scope>
    <source>
        <strain evidence="5">HA4357-MV3</strain>
    </source>
</reference>
<dbReference type="InterPro" id="IPR024370">
    <property type="entry name" value="PBP_domain"/>
</dbReference>
<accession>A0A9E3H426</accession>
<dbReference type="EMBL" id="JAHHHW010000028">
    <property type="protein sequence ID" value="MBW4430729.1"/>
    <property type="molecule type" value="Genomic_DNA"/>
</dbReference>